<dbReference type="PROSITE" id="PS50011">
    <property type="entry name" value="PROTEIN_KINASE_DOM"/>
    <property type="match status" value="1"/>
</dbReference>
<dbReference type="Proteomes" id="UP000002497">
    <property type="component" value="Unassembled WGS sequence"/>
</dbReference>
<dbReference type="STRING" id="443226.E9CTZ0"/>
<dbReference type="SUPFAM" id="SSF49879">
    <property type="entry name" value="SMAD/FHA domain"/>
    <property type="match status" value="1"/>
</dbReference>
<dbReference type="Gene3D" id="2.60.200.20">
    <property type="match status" value="1"/>
</dbReference>
<dbReference type="Pfam" id="PF00498">
    <property type="entry name" value="FHA"/>
    <property type="match status" value="1"/>
</dbReference>
<dbReference type="PROSITE" id="PS50006">
    <property type="entry name" value="FHA_DOMAIN"/>
    <property type="match status" value="1"/>
</dbReference>
<evidence type="ECO:0000259" key="7">
    <source>
        <dbReference type="PROSITE" id="PS50011"/>
    </source>
</evidence>
<accession>E9CTZ0</accession>
<protein>
    <recommendedName>
        <fullName evidence="10">CAMK protein kinase</fullName>
    </recommendedName>
</protein>
<sequence>MTSFVGDICSSVAQREKHVGTVYEWSEKEKIARAIDILAGNPLLIGRSPKLCQVVVNDPRVSKKHLRIYAIVFDQDNPDHIAPLVYAQDISLNGTLWNGRRISRRTGSVLLSDGDTFELCEHVIFTFTATKQGQDVLSTAQLKEAKEFRHEYSITDRMLGSGAYGQVCMAINQRDGTQLACKVVDLSAMKAQLRAPGNARAGNSPLPAANIDPYQQILEMKKCVARQQLTRKIESRLKVYDREVEILQKLRHPNIIGIERVFKTENTLYIFQDLIPAGDLFSFLEFKGWRLHDTEAAVIVRQIVIALDYLHNNNIVHRDLKPDNILMTSLRSDCRVVLTDFGCARYIPREASRMVSIMGTFEYTAPEIDRSKPCATKGYTKSVDLWSLGCVTVVLLTGGSPFQHPDTQLYSRKLAQECNLDSLERIEEWSHVGRRAKNFVKRLLILDENMRMTTKDALTHEWFTNPSHKQAFEEIYKKAVSDWKPRPNGEYPLHDFHHVDGQSQTERGPDKRLSPRNTLDPEIHLSLGQTGYAHPKADESESQKASKSLRGRCISITLSDPGYKSKHSLQHLGSASDDEGPDDGEEPKHRIVRQGRKASSDQKFNSDIHLSKDAVDISPAPRHDDTATYTPKQSVSFVRLPFSPAAWSKAADSSDLTQLRQTMALTNKIRAVKFGDCSAPRRSILKPVPPIKGLLRGSVGQPSVRSSTGKKKRHAHIFDLEDDEDINHPLSKKARRGRHSNS</sequence>
<feature type="domain" description="Protein kinase" evidence="7">
    <location>
        <begin position="153"/>
        <end position="463"/>
    </location>
</feature>
<dbReference type="GO" id="GO:0004672">
    <property type="term" value="F:protein kinase activity"/>
    <property type="evidence" value="ECO:0007669"/>
    <property type="project" value="InterPro"/>
</dbReference>
<keyword evidence="2 4" id="KW-0547">Nucleotide-binding</keyword>
<dbReference type="OMA" id="MGTFEYT"/>
<evidence type="ECO:0000256" key="4">
    <source>
        <dbReference type="PROSITE-ProRule" id="PRU10141"/>
    </source>
</evidence>
<dbReference type="InterPro" id="IPR000253">
    <property type="entry name" value="FHA_dom"/>
</dbReference>
<organism evidence="9">
    <name type="scientific">Coccidioides posadasii (strain RMSCC 757 / Silveira)</name>
    <name type="common">Valley fever fungus</name>
    <dbReference type="NCBI Taxonomy" id="443226"/>
    <lineage>
        <taxon>Eukaryota</taxon>
        <taxon>Fungi</taxon>
        <taxon>Dikarya</taxon>
        <taxon>Ascomycota</taxon>
        <taxon>Pezizomycotina</taxon>
        <taxon>Eurotiomycetes</taxon>
        <taxon>Eurotiomycetidae</taxon>
        <taxon>Onygenales</taxon>
        <taxon>Onygenaceae</taxon>
        <taxon>Coccidioides</taxon>
    </lineage>
</organism>
<feature type="domain" description="FHA" evidence="6">
    <location>
        <begin position="43"/>
        <end position="102"/>
    </location>
</feature>
<dbReference type="InterPro" id="IPR011009">
    <property type="entry name" value="Kinase-like_dom_sf"/>
</dbReference>
<dbReference type="PROSITE" id="PS00108">
    <property type="entry name" value="PROTEIN_KINASE_ST"/>
    <property type="match status" value="1"/>
</dbReference>
<dbReference type="OrthoDB" id="74764at2759"/>
<dbReference type="GO" id="GO:0005524">
    <property type="term" value="F:ATP binding"/>
    <property type="evidence" value="ECO:0007669"/>
    <property type="project" value="UniProtKB-UniRule"/>
</dbReference>
<feature type="compositionally biased region" description="Acidic residues" evidence="5">
    <location>
        <begin position="576"/>
        <end position="585"/>
    </location>
</feature>
<dbReference type="SMART" id="SM00240">
    <property type="entry name" value="FHA"/>
    <property type="match status" value="1"/>
</dbReference>
<dbReference type="SUPFAM" id="SSF56112">
    <property type="entry name" value="Protein kinase-like (PK-like)"/>
    <property type="match status" value="1"/>
</dbReference>
<gene>
    <name evidence="8" type="ORF">CPSG_00925</name>
</gene>
<comment type="similarity">
    <text evidence="1">Belongs to the protein kinase superfamily. CAMK Ser/Thr protein kinase family. CHEK2 subfamily.</text>
</comment>
<dbReference type="InterPro" id="IPR017441">
    <property type="entry name" value="Protein_kinase_ATP_BS"/>
</dbReference>
<evidence type="ECO:0000313" key="9">
    <source>
        <dbReference type="Proteomes" id="UP000002497"/>
    </source>
</evidence>
<feature type="region of interest" description="Disordered" evidence="5">
    <location>
        <begin position="564"/>
        <end position="629"/>
    </location>
</feature>
<dbReference type="Gene3D" id="3.30.200.20">
    <property type="entry name" value="Phosphorylase Kinase, domain 1"/>
    <property type="match status" value="1"/>
</dbReference>
<dbReference type="PROSITE" id="PS00107">
    <property type="entry name" value="PROTEIN_KINASE_ATP"/>
    <property type="match status" value="1"/>
</dbReference>
<dbReference type="SMART" id="SM00220">
    <property type="entry name" value="S_TKc"/>
    <property type="match status" value="1"/>
</dbReference>
<dbReference type="InterPro" id="IPR000719">
    <property type="entry name" value="Prot_kinase_dom"/>
</dbReference>
<feature type="region of interest" description="Disordered" evidence="5">
    <location>
        <begin position="488"/>
        <end position="518"/>
    </location>
</feature>
<dbReference type="VEuPathDB" id="FungiDB:CPSG_00925"/>
<reference evidence="9" key="2">
    <citation type="submission" date="2010-03" db="EMBL/GenBank/DDBJ databases">
        <title>The genome sequence of Coccidioides posadasii strain Silveira.</title>
        <authorList>
            <consortium name="The Broad Institute Genome Sequencing Center for Infectious Disease"/>
            <person name="Neafsey D."/>
            <person name="Orbach M."/>
            <person name="Henn M.R."/>
            <person name="Cole G.T."/>
            <person name="Galgiani J."/>
            <person name="Gardner M.J."/>
            <person name="Kirkland T.N."/>
            <person name="Taylor J.W."/>
            <person name="Young S.K."/>
            <person name="Zeng Q."/>
            <person name="Koehrsen M."/>
            <person name="Alvarado L."/>
            <person name="Berlin A."/>
            <person name="Borenstein D."/>
            <person name="Chapman S.B."/>
            <person name="Chen Z."/>
            <person name="Engels R."/>
            <person name="Freedman E."/>
            <person name="Gellesch M."/>
            <person name="Goldberg J."/>
            <person name="Griggs A."/>
            <person name="Gujja S."/>
            <person name="Heilman E."/>
            <person name="Heiman D."/>
            <person name="Howarth C."/>
            <person name="Jen D."/>
            <person name="Larson L."/>
            <person name="Mehta T."/>
            <person name="Neiman D."/>
            <person name="Park D."/>
            <person name="Pearson M."/>
            <person name="Richards J."/>
            <person name="Roberts A."/>
            <person name="Saif S."/>
            <person name="Shea T."/>
            <person name="Shenoy N."/>
            <person name="Sisk P."/>
            <person name="Stolte C."/>
            <person name="Sykes S."/>
            <person name="Walk T."/>
            <person name="White J."/>
            <person name="Yandava C."/>
            <person name="Haas B."/>
            <person name="Nusbaum C."/>
            <person name="Birren B."/>
        </authorList>
    </citation>
    <scope>NUCLEOTIDE SEQUENCE [LARGE SCALE GENOMIC DNA]</scope>
    <source>
        <strain evidence="9">RMSCC 757 / Silveira</strain>
    </source>
</reference>
<dbReference type="Gene3D" id="1.10.510.10">
    <property type="entry name" value="Transferase(Phosphotransferase) domain 1"/>
    <property type="match status" value="1"/>
</dbReference>
<keyword evidence="3 4" id="KW-0067">ATP-binding</keyword>
<dbReference type="HOGENOM" id="CLU_000288_105_1_1"/>
<dbReference type="PANTHER" id="PTHR24347">
    <property type="entry name" value="SERINE/THREONINE-PROTEIN KINASE"/>
    <property type="match status" value="1"/>
</dbReference>
<dbReference type="AlphaFoldDB" id="E9CTZ0"/>
<evidence type="ECO:0000313" key="8">
    <source>
        <dbReference type="EMBL" id="EFW23026.1"/>
    </source>
</evidence>
<feature type="binding site" evidence="4">
    <location>
        <position position="190"/>
    </location>
    <ligand>
        <name>ATP</name>
        <dbReference type="ChEBI" id="CHEBI:30616"/>
    </ligand>
</feature>
<feature type="compositionally biased region" description="Basic residues" evidence="5">
    <location>
        <begin position="730"/>
        <end position="742"/>
    </location>
</feature>
<evidence type="ECO:0000256" key="5">
    <source>
        <dbReference type="SAM" id="MobiDB-lite"/>
    </source>
</evidence>
<reference evidence="9" key="1">
    <citation type="journal article" date="2010" name="Genome Res.">
        <title>Population genomic sequencing of Coccidioides fungi reveals recent hybridization and transposon control.</title>
        <authorList>
            <person name="Neafsey D.E."/>
            <person name="Barker B.M."/>
            <person name="Sharpton T.J."/>
            <person name="Stajich J.E."/>
            <person name="Park D.J."/>
            <person name="Whiston E."/>
            <person name="Hung C.-Y."/>
            <person name="McMahan C."/>
            <person name="White J."/>
            <person name="Sykes S."/>
            <person name="Heiman D."/>
            <person name="Young S."/>
            <person name="Zeng Q."/>
            <person name="Abouelleil A."/>
            <person name="Aftuck L."/>
            <person name="Bessette D."/>
            <person name="Brown A."/>
            <person name="FitzGerald M."/>
            <person name="Lui A."/>
            <person name="Macdonald J.P."/>
            <person name="Priest M."/>
            <person name="Orbach M.J."/>
            <person name="Galgiani J.N."/>
            <person name="Kirkland T.N."/>
            <person name="Cole G.T."/>
            <person name="Birren B.W."/>
            <person name="Henn M.R."/>
            <person name="Taylor J.W."/>
            <person name="Rounsley S.D."/>
        </authorList>
    </citation>
    <scope>NUCLEOTIDE SEQUENCE [LARGE SCALE GENOMIC DNA]</scope>
    <source>
        <strain evidence="9">RMSCC 757 / Silveira</strain>
    </source>
</reference>
<dbReference type="VEuPathDB" id="FungiDB:D8B26_006563"/>
<dbReference type="InterPro" id="IPR008984">
    <property type="entry name" value="SMAD_FHA_dom_sf"/>
</dbReference>
<proteinExistence type="inferred from homology"/>
<feature type="compositionally biased region" description="Basic and acidic residues" evidence="5">
    <location>
        <begin position="488"/>
        <end position="500"/>
    </location>
</feature>
<feature type="region of interest" description="Disordered" evidence="5">
    <location>
        <begin position="696"/>
        <end position="742"/>
    </location>
</feature>
<evidence type="ECO:0000256" key="3">
    <source>
        <dbReference type="ARBA" id="ARBA00022840"/>
    </source>
</evidence>
<evidence type="ECO:0000256" key="2">
    <source>
        <dbReference type="ARBA" id="ARBA00022741"/>
    </source>
</evidence>
<evidence type="ECO:0008006" key="10">
    <source>
        <dbReference type="Google" id="ProtNLM"/>
    </source>
</evidence>
<dbReference type="CDD" id="cd22670">
    <property type="entry name" value="FHA_MEK1-like"/>
    <property type="match status" value="1"/>
</dbReference>
<dbReference type="Pfam" id="PF00069">
    <property type="entry name" value="Pkinase"/>
    <property type="match status" value="1"/>
</dbReference>
<feature type="compositionally biased region" description="Basic and acidic residues" evidence="5">
    <location>
        <begin position="598"/>
        <end position="626"/>
    </location>
</feature>
<dbReference type="InterPro" id="IPR008271">
    <property type="entry name" value="Ser/Thr_kinase_AS"/>
</dbReference>
<evidence type="ECO:0000256" key="1">
    <source>
        <dbReference type="ARBA" id="ARBA00005575"/>
    </source>
</evidence>
<name>E9CTZ0_COCPS</name>
<dbReference type="eggNOG" id="KOG0032">
    <property type="taxonomic scope" value="Eukaryota"/>
</dbReference>
<keyword evidence="9" id="KW-1185">Reference proteome</keyword>
<feature type="compositionally biased region" description="Basic and acidic residues" evidence="5">
    <location>
        <begin position="507"/>
        <end position="518"/>
    </location>
</feature>
<dbReference type="EMBL" id="GL636486">
    <property type="protein sequence ID" value="EFW23026.1"/>
    <property type="molecule type" value="Genomic_DNA"/>
</dbReference>
<evidence type="ECO:0000259" key="6">
    <source>
        <dbReference type="PROSITE" id="PS50006"/>
    </source>
</evidence>